<gene>
    <name evidence="2" type="primary">Contig1134.g1232</name>
    <name evidence="2" type="ORF">STYLEM_6618</name>
</gene>
<reference evidence="2 3" key="1">
    <citation type="submission" date="2014-06" db="EMBL/GenBank/DDBJ databases">
        <authorList>
            <person name="Swart Estienne"/>
        </authorList>
    </citation>
    <scope>NUCLEOTIDE SEQUENCE [LARGE SCALE GENOMIC DNA]</scope>
    <source>
        <strain evidence="2 3">130c</strain>
    </source>
</reference>
<keyword evidence="1" id="KW-1133">Transmembrane helix</keyword>
<feature type="transmembrane region" description="Helical" evidence="1">
    <location>
        <begin position="1361"/>
        <end position="1380"/>
    </location>
</feature>
<evidence type="ECO:0000313" key="3">
    <source>
        <dbReference type="Proteomes" id="UP000039865"/>
    </source>
</evidence>
<accession>A0A078A631</accession>
<keyword evidence="1" id="KW-0472">Membrane</keyword>
<proteinExistence type="predicted"/>
<protein>
    <recommendedName>
        <fullName evidence="4">Transmembrane protein</fullName>
    </recommendedName>
</protein>
<sequence length="1545" mass="180378">MWQEFIDDYHQLIQLNQTFSELNDTFLNEQKMNEKPQMVLSRVDIIIENSEGKGYIYVFIDRNLTIFRYNLLQQTDKNLEKDKEFYLNKSIVNDTCFDMAVRENFQYSVVLFCQSQYYDSDQHPHTSYHLVLIENIFGELDIKYLTYLDQISVTQHEEKGIKYIGDEIREFTGDVGLFLGISLSQFRILRIDFEKIRQMFKNQTNQNQLFVNQSDIINTKYSVDFGTELNQKEIQDFLSLKHRQKLLAVLFDNQIRICQYEWSVLSPPDPLNPTQNLDCYNNAQFFQQENAVALYQSDFEEMYLYVAVSIPPQILELNLSDRINIIIQKIYTTLEVVSNHIGLNIMAVNSNFLVHLMEDINTRRNEQKIKLVSIESWSLKFYGTNSTLIEKYKNNWIACSIGIKNLDSDHHVEFNLTFIDKYYTQVKSRDMDYYPFDMNDIQVFYNCGDESFKYSTTSYFIGPNFELELQDQRQNCEDGDCYFKIKNQEFILDFESTFDFTECMFFQLYPPYQGGLLHQDGFILLCIDIYGVKIKSYTQNKGNNSFDLTNEIKLGETQEYIFHSFKGHASQNVIITQHVDQSISIFEILSEIQDFEIKWLKTYTFDGIDQLHGIDFEQEKFIILYADDNTILVYQLTHDLKLQYMRKMPMYKNYQNYQFHKNKIQPKLYAKTYYDGFLAIIMENKDNTTDPERKVFVYCIFCQSQHDSFVLVQDFQEFFDLKTYTQIQLLKNSTKFMFVAAHMTKIEIFYAEFYNNIQVQQSSEIFDLLVKNCSNININETDATRISFLESAKQIAKLKIRAKTLFQDRTPSSGSIQVKIYTQNQGMVIKPIMGNEVEIVYSNSLSSELLIQDYFQGMSISVDYNCQYLNDGEVESCNNIVTDNSLSQKFRFYLEFVTSARKVVFSQTLGNFFFMIDNLQFSYLLRLQDGSRDFEAMNLRSLEQLRRVWTLDDFGCELDGYLDISLYKKINTTSIYIVIYQCSIGGLSHLSQAKILIHDHPIKDSYMEVIQFFGNYRFPYKIIDADKGSFQQVDLFTDSNIIEVRVAMTIEIPESFSNLLQSITIVMNLTGNFALTLDPKSISSLTEDKDTFLVTKSIQVPGSDIVIIVDKLTGAYLYDLKNAQNIYWLDLKNLDEFFEQSEADAGQSLLVTGIVAQWPSTIHLVSNFGIYIITFNVDLTNRTQFLREGQIYAINILKKQIIRQSFQQYSLNIAQNQYAYAFLTKQNITSEIYDVDLVVISLYSAESSQVMGIFKIGTNFVCNSLSQSSSLEISSIDEIGVSFICDTQLYVFRVSTRRHLVLDFHKIDSLESSSSLIKKKSSYLTTYNLTLVGKTALSDHQETVKIIFKQTGNPNQQSSQILIASICFILLISLVIFSLIKFSNLDAKKRLSLNSTNSLMKSHYQEITLNKLKNRSKQNKKKNRDRRSYQASIVQYNIETLFTEYIQSPLSLRGTDTKDINFEQSQIQKTNEQSNKQLDTIMDISSEQLELQMRNSTYYSINKSLLEDQVSENNEAKVNTLYDQIDYQKKGKMSFWQRKLNDKLQ</sequence>
<evidence type="ECO:0000256" key="1">
    <source>
        <dbReference type="SAM" id="Phobius"/>
    </source>
</evidence>
<evidence type="ECO:0008006" key="4">
    <source>
        <dbReference type="Google" id="ProtNLM"/>
    </source>
</evidence>
<evidence type="ECO:0000313" key="2">
    <source>
        <dbReference type="EMBL" id="CDW77654.1"/>
    </source>
</evidence>
<dbReference type="Proteomes" id="UP000039865">
    <property type="component" value="Unassembled WGS sequence"/>
</dbReference>
<organism evidence="2 3">
    <name type="scientific">Stylonychia lemnae</name>
    <name type="common">Ciliate</name>
    <dbReference type="NCBI Taxonomy" id="5949"/>
    <lineage>
        <taxon>Eukaryota</taxon>
        <taxon>Sar</taxon>
        <taxon>Alveolata</taxon>
        <taxon>Ciliophora</taxon>
        <taxon>Intramacronucleata</taxon>
        <taxon>Spirotrichea</taxon>
        <taxon>Stichotrichia</taxon>
        <taxon>Sporadotrichida</taxon>
        <taxon>Oxytrichidae</taxon>
        <taxon>Stylonychinae</taxon>
        <taxon>Stylonychia</taxon>
    </lineage>
</organism>
<keyword evidence="1" id="KW-0812">Transmembrane</keyword>
<dbReference type="EMBL" id="CCKQ01006343">
    <property type="protein sequence ID" value="CDW77654.1"/>
    <property type="molecule type" value="Genomic_DNA"/>
</dbReference>
<dbReference type="InParanoid" id="A0A078A631"/>
<name>A0A078A631_STYLE</name>
<keyword evidence="3" id="KW-1185">Reference proteome</keyword>